<name>A0A1E3PUY0_LIPST</name>
<evidence type="ECO:0000313" key="2">
    <source>
        <dbReference type="Proteomes" id="UP000094385"/>
    </source>
</evidence>
<dbReference type="PANTHER" id="PTHR11941">
    <property type="entry name" value="ENOYL-COA HYDRATASE-RELATED"/>
    <property type="match status" value="1"/>
</dbReference>
<dbReference type="EMBL" id="KV454305">
    <property type="protein sequence ID" value="ODQ69088.1"/>
    <property type="molecule type" value="Genomic_DNA"/>
</dbReference>
<dbReference type="CDD" id="cd06558">
    <property type="entry name" value="crotonase-like"/>
    <property type="match status" value="1"/>
</dbReference>
<dbReference type="AlphaFoldDB" id="A0A1E3PUY0"/>
<dbReference type="Proteomes" id="UP000094385">
    <property type="component" value="Unassembled WGS sequence"/>
</dbReference>
<dbReference type="GO" id="GO:0004165">
    <property type="term" value="F:delta(3)-delta(2)-enoyl-CoA isomerase activity"/>
    <property type="evidence" value="ECO:0007669"/>
    <property type="project" value="TreeGrafter"/>
</dbReference>
<dbReference type="GO" id="GO:0005777">
    <property type="term" value="C:peroxisome"/>
    <property type="evidence" value="ECO:0007669"/>
    <property type="project" value="TreeGrafter"/>
</dbReference>
<dbReference type="InterPro" id="IPR029045">
    <property type="entry name" value="ClpP/crotonase-like_dom_sf"/>
</dbReference>
<dbReference type="SUPFAM" id="SSF52096">
    <property type="entry name" value="ClpP/crotonase"/>
    <property type="match status" value="1"/>
</dbReference>
<gene>
    <name evidence="1" type="ORF">LIPSTDRAFT_7116</name>
</gene>
<dbReference type="Gene3D" id="3.90.226.10">
    <property type="entry name" value="2-enoyl-CoA Hydratase, Chain A, domain 1"/>
    <property type="match status" value="1"/>
</dbReference>
<protein>
    <submittedName>
        <fullName evidence="1">Uncharacterized protein</fullName>
    </submittedName>
</protein>
<keyword evidence="2" id="KW-1185">Reference proteome</keyword>
<reference evidence="1 2" key="1">
    <citation type="journal article" date="2016" name="Proc. Natl. Acad. Sci. U.S.A.">
        <title>Comparative genomics of biotechnologically important yeasts.</title>
        <authorList>
            <person name="Riley R."/>
            <person name="Haridas S."/>
            <person name="Wolfe K.H."/>
            <person name="Lopes M.R."/>
            <person name="Hittinger C.T."/>
            <person name="Goeker M."/>
            <person name="Salamov A.A."/>
            <person name="Wisecaver J.H."/>
            <person name="Long T.M."/>
            <person name="Calvey C.H."/>
            <person name="Aerts A.L."/>
            <person name="Barry K.W."/>
            <person name="Choi C."/>
            <person name="Clum A."/>
            <person name="Coughlan A.Y."/>
            <person name="Deshpande S."/>
            <person name="Douglass A.P."/>
            <person name="Hanson S.J."/>
            <person name="Klenk H.-P."/>
            <person name="LaButti K.M."/>
            <person name="Lapidus A."/>
            <person name="Lindquist E.A."/>
            <person name="Lipzen A.M."/>
            <person name="Meier-Kolthoff J.P."/>
            <person name="Ohm R.A."/>
            <person name="Otillar R.P."/>
            <person name="Pangilinan J.L."/>
            <person name="Peng Y."/>
            <person name="Rokas A."/>
            <person name="Rosa C.A."/>
            <person name="Scheuner C."/>
            <person name="Sibirny A.A."/>
            <person name="Slot J.C."/>
            <person name="Stielow J.B."/>
            <person name="Sun H."/>
            <person name="Kurtzman C.P."/>
            <person name="Blackwell M."/>
            <person name="Grigoriev I.V."/>
            <person name="Jeffries T.W."/>
        </authorList>
    </citation>
    <scope>NUCLEOTIDE SEQUENCE [LARGE SCALE GENOMIC DNA]</scope>
    <source>
        <strain evidence="1 2">NRRL Y-11557</strain>
    </source>
</reference>
<evidence type="ECO:0000313" key="1">
    <source>
        <dbReference type="EMBL" id="ODQ69088.1"/>
    </source>
</evidence>
<dbReference type="STRING" id="675824.A0A1E3PUY0"/>
<organism evidence="1 2">
    <name type="scientific">Lipomyces starkeyi NRRL Y-11557</name>
    <dbReference type="NCBI Taxonomy" id="675824"/>
    <lineage>
        <taxon>Eukaryota</taxon>
        <taxon>Fungi</taxon>
        <taxon>Dikarya</taxon>
        <taxon>Ascomycota</taxon>
        <taxon>Saccharomycotina</taxon>
        <taxon>Lipomycetes</taxon>
        <taxon>Lipomycetales</taxon>
        <taxon>Lipomycetaceae</taxon>
        <taxon>Lipomyces</taxon>
    </lineage>
</organism>
<proteinExistence type="predicted"/>
<dbReference type="Pfam" id="PF00378">
    <property type="entry name" value="ECH_1"/>
    <property type="match status" value="1"/>
</dbReference>
<sequence>MSLPIVFPVYKSSSKGTVMLSKADSGRYYLLTINSPPDNRLTPEMCLTLAHALDVLEDSFLSVEKLPLVTTSSIQKFYSNGLDLERAKSTPGFWDNALYPLFKRFLEYPTPCIAMINGHAFAGGFMLSMCHDYRVMNPSKGFLCLNELEFGAPLTSPMSAIFRFKLTPAVYQKSVLEAARFTADTAIALNIIDAKGSLTDVDEFIKARNIGIFATSPAYGQLKSEMWREIIKYCDIPFAEEDARIEKSAQREVERKKARAQLRAKM</sequence>
<accession>A0A1E3PUY0</accession>
<dbReference type="InterPro" id="IPR001753">
    <property type="entry name" value="Enoyl-CoA_hydra/iso"/>
</dbReference>
<dbReference type="OrthoDB" id="1696280at2759"/>
<dbReference type="GO" id="GO:0006635">
    <property type="term" value="P:fatty acid beta-oxidation"/>
    <property type="evidence" value="ECO:0007669"/>
    <property type="project" value="TreeGrafter"/>
</dbReference>
<dbReference type="PANTHER" id="PTHR11941:SF75">
    <property type="entry name" value="ENOYL-COA HYDRATASE_ISOMERASE FAMILY PROTEIN"/>
    <property type="match status" value="1"/>
</dbReference>